<dbReference type="AlphaFoldDB" id="A0A804HXU8"/>
<dbReference type="EnsemblPlants" id="Ma02_t00640.1">
    <property type="protein sequence ID" value="Ma02_p00640.1"/>
    <property type="gene ID" value="Ma02_g00640"/>
</dbReference>
<accession>A0A804HXU8</accession>
<organism evidence="1 2">
    <name type="scientific">Musa acuminata subsp. malaccensis</name>
    <name type="common">Wild banana</name>
    <name type="synonym">Musa malaccensis</name>
    <dbReference type="NCBI Taxonomy" id="214687"/>
    <lineage>
        <taxon>Eukaryota</taxon>
        <taxon>Viridiplantae</taxon>
        <taxon>Streptophyta</taxon>
        <taxon>Embryophyta</taxon>
        <taxon>Tracheophyta</taxon>
        <taxon>Spermatophyta</taxon>
        <taxon>Magnoliopsida</taxon>
        <taxon>Liliopsida</taxon>
        <taxon>Zingiberales</taxon>
        <taxon>Musaceae</taxon>
        <taxon>Musa</taxon>
    </lineage>
</organism>
<evidence type="ECO:0000313" key="2">
    <source>
        <dbReference type="Proteomes" id="UP000012960"/>
    </source>
</evidence>
<dbReference type="Gramene" id="Ma02_t00640.1">
    <property type="protein sequence ID" value="Ma02_p00640.1"/>
    <property type="gene ID" value="Ma02_g00640"/>
</dbReference>
<proteinExistence type="predicted"/>
<keyword evidence="2" id="KW-1185">Reference proteome</keyword>
<evidence type="ECO:0000313" key="1">
    <source>
        <dbReference type="EnsemblPlants" id="Ma02_p00640.1"/>
    </source>
</evidence>
<name>A0A804HXU8_MUSAM</name>
<dbReference type="InParanoid" id="A0A804HXU8"/>
<dbReference type="Proteomes" id="UP000012960">
    <property type="component" value="Unplaced"/>
</dbReference>
<sequence length="132" mass="14843">MNEEKRREQRGERRETRDVRVRVGEERGKYIVGPWSDRVILESNPIDPPSPSPRSICLGSGTKVGSMIAKTEEVCALLLLGLPRGLRVGADGTNHRYEEGDHVPLYANKELFQMFGLPYIIAPTEQKLSVLI</sequence>
<reference evidence="1" key="1">
    <citation type="submission" date="2021-05" db="UniProtKB">
        <authorList>
            <consortium name="EnsemblPlants"/>
        </authorList>
    </citation>
    <scope>IDENTIFICATION</scope>
    <source>
        <strain evidence="1">subsp. malaccensis</strain>
    </source>
</reference>
<protein>
    <submittedName>
        <fullName evidence="1">Uncharacterized protein</fullName>
    </submittedName>
</protein>